<keyword evidence="3" id="KW-0804">Transcription</keyword>
<organism evidence="5 6">
    <name type="scientific">Roseibium album</name>
    <dbReference type="NCBI Taxonomy" id="311410"/>
    <lineage>
        <taxon>Bacteria</taxon>
        <taxon>Pseudomonadati</taxon>
        <taxon>Pseudomonadota</taxon>
        <taxon>Alphaproteobacteria</taxon>
        <taxon>Hyphomicrobiales</taxon>
        <taxon>Stappiaceae</taxon>
        <taxon>Roseibium</taxon>
    </lineage>
</organism>
<protein>
    <submittedName>
        <fullName evidence="5">Putative L-lactate dehydrogenase operon regulatory protein</fullName>
    </submittedName>
</protein>
<name>A0A0M7A4Q4_9HYPH</name>
<dbReference type="PANTHER" id="PTHR43537">
    <property type="entry name" value="TRANSCRIPTIONAL REGULATOR, GNTR FAMILY"/>
    <property type="match status" value="1"/>
</dbReference>
<dbReference type="GO" id="GO:0003700">
    <property type="term" value="F:DNA-binding transcription factor activity"/>
    <property type="evidence" value="ECO:0007669"/>
    <property type="project" value="InterPro"/>
</dbReference>
<dbReference type="PROSITE" id="PS50949">
    <property type="entry name" value="HTH_GNTR"/>
    <property type="match status" value="1"/>
</dbReference>
<dbReference type="EMBL" id="CXWC01000010">
    <property type="protein sequence ID" value="CTQ72018.1"/>
    <property type="molecule type" value="Genomic_DNA"/>
</dbReference>
<evidence type="ECO:0000313" key="5">
    <source>
        <dbReference type="EMBL" id="CTQ72018.1"/>
    </source>
</evidence>
<dbReference type="STRING" id="311410.LA5095_01886"/>
<evidence type="ECO:0000259" key="4">
    <source>
        <dbReference type="PROSITE" id="PS50949"/>
    </source>
</evidence>
<evidence type="ECO:0000256" key="3">
    <source>
        <dbReference type="ARBA" id="ARBA00023163"/>
    </source>
</evidence>
<dbReference type="AlphaFoldDB" id="A0A0M7A4Q4"/>
<dbReference type="SUPFAM" id="SSF48008">
    <property type="entry name" value="GntR ligand-binding domain-like"/>
    <property type="match status" value="1"/>
</dbReference>
<dbReference type="GO" id="GO:0003677">
    <property type="term" value="F:DNA binding"/>
    <property type="evidence" value="ECO:0007669"/>
    <property type="project" value="UniProtKB-KW"/>
</dbReference>
<dbReference type="Pfam" id="PF00392">
    <property type="entry name" value="GntR"/>
    <property type="match status" value="1"/>
</dbReference>
<dbReference type="PRINTS" id="PR00035">
    <property type="entry name" value="HTHGNTR"/>
</dbReference>
<evidence type="ECO:0000313" key="6">
    <source>
        <dbReference type="Proteomes" id="UP000049983"/>
    </source>
</evidence>
<gene>
    <name evidence="5" type="primary">lldR_5</name>
    <name evidence="5" type="ORF">LA5096_03140</name>
</gene>
<dbReference type="InterPro" id="IPR000524">
    <property type="entry name" value="Tscrpt_reg_HTH_GntR"/>
</dbReference>
<dbReference type="SMART" id="SM00345">
    <property type="entry name" value="HTH_GNTR"/>
    <property type="match status" value="1"/>
</dbReference>
<dbReference type="Gene3D" id="1.20.120.530">
    <property type="entry name" value="GntR ligand-binding domain-like"/>
    <property type="match status" value="1"/>
</dbReference>
<dbReference type="Gene3D" id="1.10.10.10">
    <property type="entry name" value="Winged helix-like DNA-binding domain superfamily/Winged helix DNA-binding domain"/>
    <property type="match status" value="1"/>
</dbReference>
<dbReference type="SMART" id="SM00895">
    <property type="entry name" value="FCD"/>
    <property type="match status" value="1"/>
</dbReference>
<feature type="domain" description="HTH gntR-type" evidence="4">
    <location>
        <begin position="3"/>
        <end position="71"/>
    </location>
</feature>
<dbReference type="InterPro" id="IPR036388">
    <property type="entry name" value="WH-like_DNA-bd_sf"/>
</dbReference>
<sequence>MSRKSSESVLTELRQLLADLAPDAGDRLPAERVLSMRLGCSRETLRKGLSDLEKEGEIWRNVGQGTFRGARPRHLPVRDTLLLEGATPPDLMRARILLEPQVAAEAARRADAADVAILRKLVAEGRKAADRTACEQIDDAFHRTVALVSRNPILIGFLTYLSGARRRAAWQKEWDRTYRRLGADEFRTAHGDQHENIVNFIASADVISASSAMADHLETVEAAMSPGRS</sequence>
<evidence type="ECO:0000256" key="1">
    <source>
        <dbReference type="ARBA" id="ARBA00023015"/>
    </source>
</evidence>
<dbReference type="Pfam" id="PF07729">
    <property type="entry name" value="FCD"/>
    <property type="match status" value="1"/>
</dbReference>
<dbReference type="InterPro" id="IPR008920">
    <property type="entry name" value="TF_FadR/GntR_C"/>
</dbReference>
<dbReference type="OrthoDB" id="9028214at2"/>
<keyword evidence="2" id="KW-0238">DNA-binding</keyword>
<proteinExistence type="predicted"/>
<accession>A0A0M7A4Q4</accession>
<dbReference type="GeneID" id="97670503"/>
<dbReference type="RefSeq" id="WP_055114151.1">
    <property type="nucleotide sequence ID" value="NZ_CXWA01000001.1"/>
</dbReference>
<dbReference type="PANTHER" id="PTHR43537:SF5">
    <property type="entry name" value="UXU OPERON TRANSCRIPTIONAL REGULATOR"/>
    <property type="match status" value="1"/>
</dbReference>
<dbReference type="InterPro" id="IPR011711">
    <property type="entry name" value="GntR_C"/>
</dbReference>
<dbReference type="SUPFAM" id="SSF46785">
    <property type="entry name" value="Winged helix' DNA-binding domain"/>
    <property type="match status" value="1"/>
</dbReference>
<keyword evidence="6" id="KW-1185">Reference proteome</keyword>
<evidence type="ECO:0000256" key="2">
    <source>
        <dbReference type="ARBA" id="ARBA00023125"/>
    </source>
</evidence>
<dbReference type="InterPro" id="IPR036390">
    <property type="entry name" value="WH_DNA-bd_sf"/>
</dbReference>
<keyword evidence="1" id="KW-0805">Transcription regulation</keyword>
<reference evidence="6" key="1">
    <citation type="submission" date="2015-07" db="EMBL/GenBank/DDBJ databases">
        <authorList>
            <person name="Rodrigo-Torres Lidia"/>
            <person name="Arahal R.David."/>
        </authorList>
    </citation>
    <scope>NUCLEOTIDE SEQUENCE [LARGE SCALE GENOMIC DNA]</scope>
    <source>
        <strain evidence="6">CECT 5096</strain>
    </source>
</reference>
<dbReference type="Proteomes" id="UP000049983">
    <property type="component" value="Unassembled WGS sequence"/>
</dbReference>